<dbReference type="Gene3D" id="3.20.20.70">
    <property type="entry name" value="Aldolase class I"/>
    <property type="match status" value="1"/>
</dbReference>
<evidence type="ECO:0000256" key="3">
    <source>
        <dbReference type="ARBA" id="ARBA00022723"/>
    </source>
</evidence>
<gene>
    <name evidence="7" type="ORF">EAS61_27660</name>
</gene>
<evidence type="ECO:0000256" key="2">
    <source>
        <dbReference type="ARBA" id="ARBA00022691"/>
    </source>
</evidence>
<dbReference type="Proteomes" id="UP000290174">
    <property type="component" value="Unassembled WGS sequence"/>
</dbReference>
<dbReference type="Pfam" id="PF04055">
    <property type="entry name" value="Radical_SAM"/>
    <property type="match status" value="1"/>
</dbReference>
<protein>
    <submittedName>
        <fullName evidence="7">Radical SAM protein</fullName>
    </submittedName>
</protein>
<evidence type="ECO:0000256" key="4">
    <source>
        <dbReference type="ARBA" id="ARBA00023004"/>
    </source>
</evidence>
<dbReference type="GO" id="GO:0051536">
    <property type="term" value="F:iron-sulfur cluster binding"/>
    <property type="evidence" value="ECO:0007669"/>
    <property type="project" value="UniProtKB-KW"/>
</dbReference>
<dbReference type="InterPro" id="IPR007197">
    <property type="entry name" value="rSAM"/>
</dbReference>
<dbReference type="RefSeq" id="WP_128956554.1">
    <property type="nucleotide sequence ID" value="NZ_RKMK01000032.1"/>
</dbReference>
<dbReference type="SUPFAM" id="SSF102114">
    <property type="entry name" value="Radical SAM enzymes"/>
    <property type="match status" value="1"/>
</dbReference>
<evidence type="ECO:0000256" key="1">
    <source>
        <dbReference type="ARBA" id="ARBA00001966"/>
    </source>
</evidence>
<evidence type="ECO:0000259" key="6">
    <source>
        <dbReference type="Pfam" id="PF04055"/>
    </source>
</evidence>
<evidence type="ECO:0000313" key="8">
    <source>
        <dbReference type="Proteomes" id="UP000290174"/>
    </source>
</evidence>
<evidence type="ECO:0000256" key="5">
    <source>
        <dbReference type="ARBA" id="ARBA00023014"/>
    </source>
</evidence>
<sequence>MSDQAKLIDTIRFAAQLRTQAIDVDGGRILISRLAGSGQEVDLTVPANCGGYGRIRHFRVATAEGWPVNPLPIFPACKALGVRPVPELMTALVFQNAACAWRCWYCFVPEELLRADRNHSAWFTADELVELYRQIPDPPRIIDLSGGSPDLVPEWTPWMMRALKAAGRHEDTYLWTDDNLSTTYLFDALSSADLDTLRSYRNYGRVCCVKGFDARSFSFNTRAVADGFDRQFEILRRVLGLGLDTYGYVTLTSPHSDGVAQGVADLLDRLQEIEPNFPLRIVPLQIQIFTPVAQRVSRDAERERSLHIQEEAIAAWNSELQKRFDAEIRARPICDVPLEGGPR</sequence>
<name>A0A4Q0QEK9_9BRAD</name>
<dbReference type="EMBL" id="RKMK01000032">
    <property type="protein sequence ID" value="RXG89541.1"/>
    <property type="molecule type" value="Genomic_DNA"/>
</dbReference>
<dbReference type="GO" id="GO:0003824">
    <property type="term" value="F:catalytic activity"/>
    <property type="evidence" value="ECO:0007669"/>
    <property type="project" value="InterPro"/>
</dbReference>
<dbReference type="InterPro" id="IPR058240">
    <property type="entry name" value="rSAM_sf"/>
</dbReference>
<evidence type="ECO:0000313" key="7">
    <source>
        <dbReference type="EMBL" id="RXG89541.1"/>
    </source>
</evidence>
<accession>A0A4Q0QEK9</accession>
<keyword evidence="3" id="KW-0479">Metal-binding</keyword>
<comment type="caution">
    <text evidence="7">The sequence shown here is derived from an EMBL/GenBank/DDBJ whole genome shotgun (WGS) entry which is preliminary data.</text>
</comment>
<dbReference type="CDD" id="cd01335">
    <property type="entry name" value="Radical_SAM"/>
    <property type="match status" value="1"/>
</dbReference>
<feature type="domain" description="Radical SAM core" evidence="6">
    <location>
        <begin position="98"/>
        <end position="246"/>
    </location>
</feature>
<organism evidence="7 8">
    <name type="scientific">Bradyrhizobium zhanjiangense</name>
    <dbReference type="NCBI Taxonomy" id="1325107"/>
    <lineage>
        <taxon>Bacteria</taxon>
        <taxon>Pseudomonadati</taxon>
        <taxon>Pseudomonadota</taxon>
        <taxon>Alphaproteobacteria</taxon>
        <taxon>Hyphomicrobiales</taxon>
        <taxon>Nitrobacteraceae</taxon>
        <taxon>Bradyrhizobium</taxon>
    </lineage>
</organism>
<keyword evidence="4" id="KW-0408">Iron</keyword>
<dbReference type="GO" id="GO:0046872">
    <property type="term" value="F:metal ion binding"/>
    <property type="evidence" value="ECO:0007669"/>
    <property type="project" value="UniProtKB-KW"/>
</dbReference>
<proteinExistence type="predicted"/>
<dbReference type="AlphaFoldDB" id="A0A4Q0QEK9"/>
<dbReference type="InterPro" id="IPR013785">
    <property type="entry name" value="Aldolase_TIM"/>
</dbReference>
<keyword evidence="5" id="KW-0411">Iron-sulfur</keyword>
<reference evidence="7 8" key="1">
    <citation type="submission" date="2018-11" db="EMBL/GenBank/DDBJ databases">
        <title>Bradyrhizobium sp. nov., isolated from effective nodules of peanut in China.</title>
        <authorList>
            <person name="Li Y."/>
        </authorList>
    </citation>
    <scope>NUCLEOTIDE SEQUENCE [LARGE SCALE GENOMIC DNA]</scope>
    <source>
        <strain evidence="7 8">CCBAU 51770</strain>
    </source>
</reference>
<keyword evidence="2" id="KW-0949">S-adenosyl-L-methionine</keyword>
<dbReference type="SFLD" id="SFLDS00029">
    <property type="entry name" value="Radical_SAM"/>
    <property type="match status" value="1"/>
</dbReference>
<comment type="cofactor">
    <cofactor evidence="1">
        <name>[4Fe-4S] cluster</name>
        <dbReference type="ChEBI" id="CHEBI:49883"/>
    </cofactor>
</comment>